<name>A0AA95GTN3_9GAMM</name>
<organism evidence="2 3">
    <name type="scientific">Arsenophonus nasoniae</name>
    <name type="common">son-killer infecting Nasonia vitripennis</name>
    <dbReference type="NCBI Taxonomy" id="638"/>
    <lineage>
        <taxon>Bacteria</taxon>
        <taxon>Pseudomonadati</taxon>
        <taxon>Pseudomonadota</taxon>
        <taxon>Gammaproteobacteria</taxon>
        <taxon>Enterobacterales</taxon>
        <taxon>Morganellaceae</taxon>
        <taxon>Arsenophonus</taxon>
    </lineage>
</organism>
<keyword evidence="2" id="KW-0614">Plasmid</keyword>
<dbReference type="AlphaFoldDB" id="A0AA95GTN3"/>
<dbReference type="EMBL" id="CP123510">
    <property type="protein sequence ID" value="WGM03806.1"/>
    <property type="molecule type" value="Genomic_DNA"/>
</dbReference>
<gene>
    <name evidence="2" type="ORF">QE210_20185</name>
</gene>
<evidence type="ECO:0000313" key="3">
    <source>
        <dbReference type="Proteomes" id="UP001177595"/>
    </source>
</evidence>
<dbReference type="Proteomes" id="UP001177595">
    <property type="component" value="Plasmid paPv6"/>
</dbReference>
<protein>
    <submittedName>
        <fullName evidence="2">Tail fiber assembly protein</fullName>
    </submittedName>
</protein>
<dbReference type="Pfam" id="PF02413">
    <property type="entry name" value="Caudo_TAP"/>
    <property type="match status" value="1"/>
</dbReference>
<dbReference type="InterPro" id="IPR003458">
    <property type="entry name" value="Phage_T4_Gp38_tail_assem"/>
</dbReference>
<feature type="region of interest" description="Disordered" evidence="1">
    <location>
        <begin position="1"/>
        <end position="22"/>
    </location>
</feature>
<reference evidence="2" key="1">
    <citation type="submission" date="2023-04" db="EMBL/GenBank/DDBJ databases">
        <title>Genome dynamics across the evolutionary transition to endosymbiosis.</title>
        <authorList>
            <person name="Siozios S."/>
            <person name="Nadal-Jimenez P."/>
            <person name="Azagi T."/>
            <person name="Sprong H."/>
            <person name="Frost C.L."/>
            <person name="Parratt S.R."/>
            <person name="Taylor G."/>
            <person name="Brettell L."/>
            <person name="Lew K.C."/>
            <person name="Croft L."/>
            <person name="King K.C."/>
            <person name="Brockhurst M.A."/>
            <person name="Hypsa V."/>
            <person name="Novakova E."/>
            <person name="Darby A.C."/>
            <person name="Hurst G.D.D."/>
        </authorList>
    </citation>
    <scope>NUCLEOTIDE SEQUENCE</scope>
    <source>
        <strain evidence="2">APv</strain>
        <plasmid evidence="2">paPv6</plasmid>
    </source>
</reference>
<evidence type="ECO:0000256" key="1">
    <source>
        <dbReference type="SAM" id="MobiDB-lite"/>
    </source>
</evidence>
<geneLocation type="plasmid" evidence="2 3">
    <name>paPv6</name>
</geneLocation>
<dbReference type="RefSeq" id="WP_280627089.1">
    <property type="nucleotide sequence ID" value="NZ_CP123510.1"/>
</dbReference>
<accession>A0AA95GTN3</accession>
<proteinExistence type="predicted"/>
<feature type="compositionally biased region" description="Basic and acidic residues" evidence="1">
    <location>
        <begin position="1"/>
        <end position="10"/>
    </location>
</feature>
<evidence type="ECO:0000313" key="2">
    <source>
        <dbReference type="EMBL" id="WGM03806.1"/>
    </source>
</evidence>
<sequence length="115" mass="13502">MKYYRNKDNKVYGLEDDQDPNDSINEEVFEITKEEAIKIANPPPTHEELVNRANEKKMHLIEEVIDKTSLLCTKLVLKRINKEEKDMLSSWIDYLDLLETIDTSKAPDINWPEIP</sequence>